<reference evidence="2 4" key="2">
    <citation type="submission" date="2018-08" db="EMBL/GenBank/DDBJ databases">
        <title>Bacillus clarus sp. nov. strain PS00077A.</title>
        <authorList>
            <person name="Mendez Acevedo M."/>
            <person name="Carroll L."/>
            <person name="Mukherjee M."/>
            <person name="Wiedmann M."/>
            <person name="Kovac J."/>
        </authorList>
    </citation>
    <scope>NUCLEOTIDE SEQUENCE [LARGE SCALE GENOMIC DNA]</scope>
    <source>
        <strain evidence="2 4">PS00077A</strain>
    </source>
</reference>
<dbReference type="RefSeq" id="WP_080743319.1">
    <property type="nucleotide sequence ID" value="NZ_JMQC01000008.1"/>
</dbReference>
<accession>A0A090Z397</accession>
<protein>
    <submittedName>
        <fullName evidence="1">Uncharacterized protein</fullName>
    </submittedName>
</protein>
<dbReference type="Proteomes" id="UP000029389">
    <property type="component" value="Unassembled WGS sequence"/>
</dbReference>
<evidence type="ECO:0000313" key="4">
    <source>
        <dbReference type="Proteomes" id="UP000264294"/>
    </source>
</evidence>
<dbReference type="AlphaFoldDB" id="A0A090Z397"/>
<name>A0A090Z397_9BACI</name>
<keyword evidence="4" id="KW-1185">Reference proteome</keyword>
<evidence type="ECO:0000313" key="3">
    <source>
        <dbReference type="Proteomes" id="UP000029389"/>
    </source>
</evidence>
<organism evidence="1 3">
    <name type="scientific">Bacillus clarus</name>
    <dbReference type="NCBI Taxonomy" id="2338372"/>
    <lineage>
        <taxon>Bacteria</taxon>
        <taxon>Bacillati</taxon>
        <taxon>Bacillota</taxon>
        <taxon>Bacilli</taxon>
        <taxon>Bacillales</taxon>
        <taxon>Bacillaceae</taxon>
        <taxon>Bacillus</taxon>
        <taxon>Bacillus cereus group</taxon>
    </lineage>
</organism>
<evidence type="ECO:0000313" key="1">
    <source>
        <dbReference type="EMBL" id="KFM98890.1"/>
    </source>
</evidence>
<reference evidence="1 3" key="1">
    <citation type="submission" date="2014-04" db="EMBL/GenBank/DDBJ databases">
        <authorList>
            <person name="Bishop-Lilly K.A."/>
            <person name="Broomall S.M."/>
            <person name="Chain P.S."/>
            <person name="Chertkov O."/>
            <person name="Coyne S.R."/>
            <person name="Daligault H.E."/>
            <person name="Davenport K.W."/>
            <person name="Erkkila T."/>
            <person name="Frey K.G."/>
            <person name="Gibbons H.S."/>
            <person name="Gu W."/>
            <person name="Jaissle J."/>
            <person name="Johnson S.L."/>
            <person name="Koroleva G.I."/>
            <person name="Ladner J.T."/>
            <person name="Lo C.-C."/>
            <person name="Minogue T.D."/>
            <person name="Munk C."/>
            <person name="Palacios G.F."/>
            <person name="Redden C.L."/>
            <person name="Rosenzweig C.N."/>
            <person name="Scholz M.B."/>
            <person name="Teshima H."/>
            <person name="Xu Y."/>
        </authorList>
    </citation>
    <scope>NUCLEOTIDE SEQUENCE [LARGE SCALE GENOMIC DNA]</scope>
    <source>
        <strain evidence="1 3">BHP</strain>
    </source>
</reference>
<proteinExistence type="predicted"/>
<dbReference type="EMBL" id="JMQC01000008">
    <property type="protein sequence ID" value="KFM98890.1"/>
    <property type="molecule type" value="Genomic_DNA"/>
</dbReference>
<dbReference type="PATRIC" id="fig|1405.8.peg.477"/>
<evidence type="ECO:0000313" key="2">
    <source>
        <dbReference type="EMBL" id="RFT63446.1"/>
    </source>
</evidence>
<sequence>MHAVAWDVINDIKENIKNKASKTKIAGDIIRTAVEGSIGTGIGASTDFVTSVRASAVLDGMKLKKEIGITITKRTV</sequence>
<dbReference type="EMBL" id="QVOD01000047">
    <property type="protein sequence ID" value="RFT63446.1"/>
    <property type="molecule type" value="Genomic_DNA"/>
</dbReference>
<gene>
    <name evidence="2" type="ORF">D0U04_24960</name>
    <name evidence="1" type="ORF">DJ93_305</name>
</gene>
<comment type="caution">
    <text evidence="1">The sequence shown here is derived from an EMBL/GenBank/DDBJ whole genome shotgun (WGS) entry which is preliminary data.</text>
</comment>
<dbReference type="Proteomes" id="UP000264294">
    <property type="component" value="Unassembled WGS sequence"/>
</dbReference>